<dbReference type="InterPro" id="IPR011004">
    <property type="entry name" value="Trimer_LpxA-like_sf"/>
</dbReference>
<keyword evidence="2" id="KW-1185">Reference proteome</keyword>
<dbReference type="Gene3D" id="2.160.10.10">
    <property type="entry name" value="Hexapeptide repeat proteins"/>
    <property type="match status" value="1"/>
</dbReference>
<evidence type="ECO:0008006" key="3">
    <source>
        <dbReference type="Google" id="ProtNLM"/>
    </source>
</evidence>
<reference evidence="1" key="1">
    <citation type="submission" date="2017-04" db="EMBL/GenBank/DDBJ databases">
        <title>Complete Genome Sequences of Twelve Strains of a Stable Defined Moderately Diverse Mouse Microbiota 2 (sDMDMm2).</title>
        <authorList>
            <person name="Uchimura Y."/>
            <person name="Wyss M."/>
            <person name="Brugiroux S."/>
            <person name="Limenitakis J.P."/>
            <person name="Stecher B."/>
            <person name="McCoy K.D."/>
            <person name="Macpherson A.J."/>
        </authorList>
    </citation>
    <scope>NUCLEOTIDE SEQUENCE</scope>
    <source>
        <strain evidence="1">YL58</strain>
    </source>
</reference>
<sequence>MKKIKKLLAFIRTIHLRNYIYLNYFSKNVSRNGKGKVIPYKNAVIDLKKGSKIIIYDRPLEIATNKLRGSKAETYIRLGKNAVWNAKGGCNLAYGTTIEVLESAKLDAGFFSMNSFSTMVVANHVTIGDDVMIARNVTILDSDFHEIMYNERKYNRNEKIEIGDHVWIAANSTVVKNVRLGDGSIISADTLVITDSGKQTLVGNEVKQIILRENVEWKR</sequence>
<dbReference type="AlphaFoldDB" id="A0A1C7IDI2"/>
<dbReference type="SUPFAM" id="SSF51161">
    <property type="entry name" value="Trimeric LpxA-like enzymes"/>
    <property type="match status" value="1"/>
</dbReference>
<name>A0A1C7IDI2_9FIRM</name>
<dbReference type="KEGG" id="byl:A4V09_19355"/>
<dbReference type="Proteomes" id="UP000092574">
    <property type="component" value="Chromosome"/>
</dbReference>
<dbReference type="OrthoDB" id="9801697at2"/>
<dbReference type="InterPro" id="IPR001451">
    <property type="entry name" value="Hexapep"/>
</dbReference>
<dbReference type="Pfam" id="PF00132">
    <property type="entry name" value="Hexapep"/>
    <property type="match status" value="1"/>
</dbReference>
<dbReference type="RefSeq" id="WP_065543816.1">
    <property type="nucleotide sequence ID" value="NZ_CP015405.2"/>
</dbReference>
<dbReference type="InterPro" id="IPR051159">
    <property type="entry name" value="Hexapeptide_acetyltransf"/>
</dbReference>
<evidence type="ECO:0000313" key="1">
    <source>
        <dbReference type="EMBL" id="ANU77711.1"/>
    </source>
</evidence>
<dbReference type="STRING" id="1796616.A4V09_19355"/>
<dbReference type="EMBL" id="CP015405">
    <property type="protein sequence ID" value="ANU77711.1"/>
    <property type="molecule type" value="Genomic_DNA"/>
</dbReference>
<gene>
    <name evidence="1" type="ORF">A4V09_19355</name>
</gene>
<accession>A0A1C7IDI2</accession>
<organism evidence="1 2">
    <name type="scientific">Blautia pseudococcoides</name>
    <dbReference type="NCBI Taxonomy" id="1796616"/>
    <lineage>
        <taxon>Bacteria</taxon>
        <taxon>Bacillati</taxon>
        <taxon>Bacillota</taxon>
        <taxon>Clostridia</taxon>
        <taxon>Lachnospirales</taxon>
        <taxon>Lachnospiraceae</taxon>
        <taxon>Blautia</taxon>
    </lineage>
</organism>
<protein>
    <recommendedName>
        <fullName evidence="3">Acetyltransferase-like isoleucine patch superfamily enzyme</fullName>
    </recommendedName>
</protein>
<evidence type="ECO:0000313" key="2">
    <source>
        <dbReference type="Proteomes" id="UP000092574"/>
    </source>
</evidence>
<proteinExistence type="predicted"/>
<dbReference type="PANTHER" id="PTHR23416">
    <property type="entry name" value="SIALIC ACID SYNTHASE-RELATED"/>
    <property type="match status" value="1"/>
</dbReference>